<dbReference type="GeneID" id="54415967"/>
<protein>
    <recommendedName>
        <fullName evidence="9">Zinc finger C2H2 LYAR-type domain-containing protein</fullName>
    </recommendedName>
</protein>
<reference evidence="12" key="3">
    <citation type="submission" date="2025-04" db="UniProtKB">
        <authorList>
            <consortium name="RefSeq"/>
        </authorList>
    </citation>
    <scope>IDENTIFICATION</scope>
    <source>
        <strain evidence="12">CBS 781.70</strain>
    </source>
</reference>
<name>A0A6G1GCE2_9PEZI</name>
<dbReference type="AlphaFoldDB" id="A0A6G1GCE2"/>
<dbReference type="InterPro" id="IPR036236">
    <property type="entry name" value="Znf_C2H2_sf"/>
</dbReference>
<evidence type="ECO:0000259" key="9">
    <source>
        <dbReference type="Pfam" id="PF08790"/>
    </source>
</evidence>
<reference evidence="12" key="2">
    <citation type="submission" date="2020-04" db="EMBL/GenBank/DDBJ databases">
        <authorList>
            <consortium name="NCBI Genome Project"/>
        </authorList>
    </citation>
    <scope>NUCLEOTIDE SEQUENCE</scope>
    <source>
        <strain evidence="12">CBS 781.70</strain>
    </source>
</reference>
<dbReference type="PANTHER" id="PTHR13100:SF10">
    <property type="entry name" value="CELL GROWTH-REGULATING NUCLEOLAR PROTEIN"/>
    <property type="match status" value="1"/>
</dbReference>
<dbReference type="GO" id="GO:0005730">
    <property type="term" value="C:nucleolus"/>
    <property type="evidence" value="ECO:0007669"/>
    <property type="project" value="TreeGrafter"/>
</dbReference>
<dbReference type="PROSITE" id="PS51804">
    <property type="entry name" value="ZF_C2HC_LYAR"/>
    <property type="match status" value="2"/>
</dbReference>
<reference evidence="10 12" key="1">
    <citation type="submission" date="2020-01" db="EMBL/GenBank/DDBJ databases">
        <authorList>
            <consortium name="DOE Joint Genome Institute"/>
            <person name="Haridas S."/>
            <person name="Albert R."/>
            <person name="Binder M."/>
            <person name="Bloem J."/>
            <person name="Labutti K."/>
            <person name="Salamov A."/>
            <person name="Andreopoulos B."/>
            <person name="Baker S.E."/>
            <person name="Barry K."/>
            <person name="Bills G."/>
            <person name="Bluhm B.H."/>
            <person name="Cannon C."/>
            <person name="Castanera R."/>
            <person name="Culley D.E."/>
            <person name="Daum C."/>
            <person name="Ezra D."/>
            <person name="Gonzalez J.B."/>
            <person name="Henrissat B."/>
            <person name="Kuo A."/>
            <person name="Liang C."/>
            <person name="Lipzen A."/>
            <person name="Lutzoni F."/>
            <person name="Magnuson J."/>
            <person name="Mondo S."/>
            <person name="Nolan M."/>
            <person name="Ohm R."/>
            <person name="Pangilinan J."/>
            <person name="Park H.-J."/>
            <person name="Ramirez L."/>
            <person name="Alfaro M."/>
            <person name="Sun H."/>
            <person name="Tritt A."/>
            <person name="Yoshinaga Y."/>
            <person name="Zwiers L.-H."/>
            <person name="Turgeon B.G."/>
            <person name="Goodwin S.B."/>
            <person name="Spatafora J.W."/>
            <person name="Crous P.W."/>
            <person name="Grigoriev I.V."/>
        </authorList>
    </citation>
    <scope>NUCLEOTIDE SEQUENCE</scope>
    <source>
        <strain evidence="10 12">CBS 781.70</strain>
    </source>
</reference>
<dbReference type="Pfam" id="PF08790">
    <property type="entry name" value="zf-LYAR"/>
    <property type="match status" value="1"/>
</dbReference>
<dbReference type="GO" id="GO:0003677">
    <property type="term" value="F:DNA binding"/>
    <property type="evidence" value="ECO:0007669"/>
    <property type="project" value="InterPro"/>
</dbReference>
<evidence type="ECO:0000313" key="11">
    <source>
        <dbReference type="Proteomes" id="UP000504638"/>
    </source>
</evidence>
<keyword evidence="2" id="KW-0479">Metal-binding</keyword>
<dbReference type="OrthoDB" id="21474at2759"/>
<dbReference type="GO" id="GO:0008270">
    <property type="term" value="F:zinc ion binding"/>
    <property type="evidence" value="ECO:0007669"/>
    <property type="project" value="UniProtKB-KW"/>
</dbReference>
<sequence>MVSFSCENCGDVLTKKKLDPHRNQCRGASYTCIDCHTYFHGTDYRAHTSCITEAQKYEGSLFKGKKTKAQQ</sequence>
<dbReference type="GO" id="GO:0000122">
    <property type="term" value="P:negative regulation of transcription by RNA polymerase II"/>
    <property type="evidence" value="ECO:0007669"/>
    <property type="project" value="TreeGrafter"/>
</dbReference>
<dbReference type="RefSeq" id="XP_033537399.1">
    <property type="nucleotide sequence ID" value="XM_033675397.1"/>
</dbReference>
<evidence type="ECO:0000256" key="4">
    <source>
        <dbReference type="ARBA" id="ARBA00022771"/>
    </source>
</evidence>
<evidence type="ECO:0000256" key="3">
    <source>
        <dbReference type="ARBA" id="ARBA00022737"/>
    </source>
</evidence>
<evidence type="ECO:0000256" key="7">
    <source>
        <dbReference type="ARBA" id="ARBA00061084"/>
    </source>
</evidence>
<evidence type="ECO:0000256" key="2">
    <source>
        <dbReference type="ARBA" id="ARBA00022723"/>
    </source>
</evidence>
<dbReference type="InterPro" id="IPR039999">
    <property type="entry name" value="LYAR"/>
</dbReference>
<accession>A0A6G1GCE2</accession>
<evidence type="ECO:0000256" key="6">
    <source>
        <dbReference type="ARBA" id="ARBA00023242"/>
    </source>
</evidence>
<dbReference type="InterPro" id="IPR014898">
    <property type="entry name" value="Znf_C2H2_LYAR"/>
</dbReference>
<evidence type="ECO:0000313" key="10">
    <source>
        <dbReference type="EMBL" id="KAF1815768.1"/>
    </source>
</evidence>
<keyword evidence="3" id="KW-0677">Repeat</keyword>
<comment type="subcellular location">
    <subcellularLocation>
        <location evidence="1">Nucleus</location>
    </subcellularLocation>
</comment>
<dbReference type="EMBL" id="ML975151">
    <property type="protein sequence ID" value="KAF1815768.1"/>
    <property type="molecule type" value="Genomic_DNA"/>
</dbReference>
<dbReference type="PANTHER" id="PTHR13100">
    <property type="entry name" value="CELL GROWTH-REGULATING NUCLEOLAR PROTEIN LYAR"/>
    <property type="match status" value="1"/>
</dbReference>
<evidence type="ECO:0000256" key="1">
    <source>
        <dbReference type="ARBA" id="ARBA00004123"/>
    </source>
</evidence>
<dbReference type="Proteomes" id="UP000504638">
    <property type="component" value="Unplaced"/>
</dbReference>
<evidence type="ECO:0000313" key="12">
    <source>
        <dbReference type="RefSeq" id="XP_033537399.1"/>
    </source>
</evidence>
<organism evidence="10">
    <name type="scientific">Eremomyces bilateralis CBS 781.70</name>
    <dbReference type="NCBI Taxonomy" id="1392243"/>
    <lineage>
        <taxon>Eukaryota</taxon>
        <taxon>Fungi</taxon>
        <taxon>Dikarya</taxon>
        <taxon>Ascomycota</taxon>
        <taxon>Pezizomycotina</taxon>
        <taxon>Dothideomycetes</taxon>
        <taxon>Dothideomycetes incertae sedis</taxon>
        <taxon>Eremomycetales</taxon>
        <taxon>Eremomycetaceae</taxon>
        <taxon>Eremomyces</taxon>
    </lineage>
</organism>
<comment type="similarity">
    <text evidence="7">Belongs to the UPF0743 family.</text>
</comment>
<dbReference type="Gene3D" id="3.30.1490.490">
    <property type="match status" value="1"/>
</dbReference>
<evidence type="ECO:0000256" key="8">
    <source>
        <dbReference type="PROSITE-ProRule" id="PRU01145"/>
    </source>
</evidence>
<keyword evidence="6" id="KW-0539">Nucleus</keyword>
<dbReference type="SUPFAM" id="SSF57667">
    <property type="entry name" value="beta-beta-alpha zinc fingers"/>
    <property type="match status" value="2"/>
</dbReference>
<evidence type="ECO:0000256" key="5">
    <source>
        <dbReference type="ARBA" id="ARBA00022833"/>
    </source>
</evidence>
<keyword evidence="11" id="KW-1185">Reference proteome</keyword>
<keyword evidence="5" id="KW-0862">Zinc</keyword>
<feature type="domain" description="Zinc finger C2H2 LYAR-type" evidence="9">
    <location>
        <begin position="30"/>
        <end position="57"/>
    </location>
</feature>
<dbReference type="FunFam" id="3.30.1490.490:FF:000001">
    <property type="entry name" value="cell growth-regulating nucleolar protein-like"/>
    <property type="match status" value="1"/>
</dbReference>
<dbReference type="GO" id="GO:0006364">
    <property type="term" value="P:rRNA processing"/>
    <property type="evidence" value="ECO:0007669"/>
    <property type="project" value="TreeGrafter"/>
</dbReference>
<keyword evidence="4 8" id="KW-0863">Zinc-finger</keyword>
<feature type="non-terminal residue" evidence="10">
    <location>
        <position position="71"/>
    </location>
</feature>
<gene>
    <name evidence="10 12" type="ORF">P152DRAFT_363775</name>
</gene>
<proteinExistence type="inferred from homology"/>